<dbReference type="Pfam" id="PF01370">
    <property type="entry name" value="Epimerase"/>
    <property type="match status" value="1"/>
</dbReference>
<dbReference type="PANTHER" id="PTHR48079:SF6">
    <property type="entry name" value="NAD(P)-BINDING DOMAIN-CONTAINING PROTEIN-RELATED"/>
    <property type="match status" value="1"/>
</dbReference>
<gene>
    <name evidence="4" type="ORF">OO014_02985</name>
</gene>
<reference evidence="4 5" key="1">
    <citation type="submission" date="2022-11" db="EMBL/GenBank/DDBJ databases">
        <title>Anaerobic phenanthrene biodegradation by a DNRA strain PheN6.</title>
        <authorList>
            <person name="Zhang Z."/>
        </authorList>
    </citation>
    <scope>NUCLEOTIDE SEQUENCE [LARGE SCALE GENOMIC DNA]</scope>
    <source>
        <strain evidence="4 5">PheN6</strain>
    </source>
</reference>
<dbReference type="EMBL" id="JAPFQL010000007">
    <property type="protein sequence ID" value="MDC5696207.1"/>
    <property type="molecule type" value="Genomic_DNA"/>
</dbReference>
<keyword evidence="5" id="KW-1185">Reference proteome</keyword>
<dbReference type="InterPro" id="IPR029058">
    <property type="entry name" value="AB_hydrolase_fold"/>
</dbReference>
<protein>
    <submittedName>
        <fullName evidence="4">Alpha/beta fold hydrolase</fullName>
    </submittedName>
</protein>
<dbReference type="Proteomes" id="UP001150259">
    <property type="component" value="Unassembled WGS sequence"/>
</dbReference>
<dbReference type="GO" id="GO:0016787">
    <property type="term" value="F:hydrolase activity"/>
    <property type="evidence" value="ECO:0007669"/>
    <property type="project" value="UniProtKB-KW"/>
</dbReference>
<dbReference type="PANTHER" id="PTHR48079">
    <property type="entry name" value="PROTEIN YEEZ"/>
    <property type="match status" value="1"/>
</dbReference>
<organism evidence="4 5">
    <name type="scientific">Intrasporangium calvum</name>
    <dbReference type="NCBI Taxonomy" id="53358"/>
    <lineage>
        <taxon>Bacteria</taxon>
        <taxon>Bacillati</taxon>
        <taxon>Actinomycetota</taxon>
        <taxon>Actinomycetes</taxon>
        <taxon>Micrococcales</taxon>
        <taxon>Intrasporangiaceae</taxon>
        <taxon>Intrasporangium</taxon>
    </lineage>
</organism>
<dbReference type="InterPro" id="IPR000073">
    <property type="entry name" value="AB_hydrolase_1"/>
</dbReference>
<proteinExistence type="predicted"/>
<evidence type="ECO:0000313" key="5">
    <source>
        <dbReference type="Proteomes" id="UP001150259"/>
    </source>
</evidence>
<comment type="caution">
    <text evidence="4">The sequence shown here is derived from an EMBL/GenBank/DDBJ whole genome shotgun (WGS) entry which is preliminary data.</text>
</comment>
<evidence type="ECO:0000313" key="4">
    <source>
        <dbReference type="EMBL" id="MDC5696207.1"/>
    </source>
</evidence>
<dbReference type="RefSeq" id="WP_272460783.1">
    <property type="nucleotide sequence ID" value="NZ_JAPFQL010000007.1"/>
</dbReference>
<evidence type="ECO:0000259" key="2">
    <source>
        <dbReference type="Pfam" id="PF00561"/>
    </source>
</evidence>
<feature type="domain" description="AB hydrolase-1" evidence="2">
    <location>
        <begin position="376"/>
        <end position="597"/>
    </location>
</feature>
<keyword evidence="4" id="KW-0378">Hydrolase</keyword>
<dbReference type="InterPro" id="IPR001509">
    <property type="entry name" value="Epimerase_deHydtase"/>
</dbReference>
<dbReference type="InterPro" id="IPR036291">
    <property type="entry name" value="NAD(P)-bd_dom_sf"/>
</dbReference>
<dbReference type="Gene3D" id="3.40.50.1820">
    <property type="entry name" value="alpha/beta hydrolase"/>
    <property type="match status" value="1"/>
</dbReference>
<dbReference type="Gene3D" id="3.40.50.720">
    <property type="entry name" value="NAD(P)-binding Rossmann-like Domain"/>
    <property type="match status" value="1"/>
</dbReference>
<dbReference type="SUPFAM" id="SSF51735">
    <property type="entry name" value="NAD(P)-binding Rossmann-fold domains"/>
    <property type="match status" value="1"/>
</dbReference>
<feature type="domain" description="NAD-dependent epimerase/dehydratase" evidence="3">
    <location>
        <begin position="10"/>
        <end position="243"/>
    </location>
</feature>
<dbReference type="Pfam" id="PF00561">
    <property type="entry name" value="Abhydrolase_1"/>
    <property type="match status" value="1"/>
</dbReference>
<accession>A0ABT5GD55</accession>
<dbReference type="PRINTS" id="PR00111">
    <property type="entry name" value="ABHYDROLASE"/>
</dbReference>
<dbReference type="InterPro" id="IPR051783">
    <property type="entry name" value="NAD(P)-dependent_oxidoreduct"/>
</dbReference>
<name>A0ABT5GD55_9MICO</name>
<evidence type="ECO:0000256" key="1">
    <source>
        <dbReference type="SAM" id="MobiDB-lite"/>
    </source>
</evidence>
<sequence length="658" mass="69207">MRDDAVPRRALVLGASGFTGRHLVLALLEAGADVVTATRSERSAAALRGWLSAHGLAEAPRNVLVDFTATELLPGGPEAFADLTEIHNCAGAFRFGMSNDEARSANVATVEAIVAFAARLPGLTRIVHVSGYRVGGADPQGIPWSEEERRASYARLGAYEASKVEADAVFRARAEQHGLPWTVVNPATVIGHSETGESDQYLGLAASLKDLWHGALPALPGDGTTFVPIVTVDHLARFMALLPTDQTTVGQSYWLLDDETPTLPDLLAQVGQHYEVRVPRLRVPAGLLKRLPERITKADPETLTFLSSDRYPTGAAQEVATRHRLVKPDPVAATLAWADHLAGQRFGTASGGPVRGYRDVAGTRTFHLGDPTATTVVLPGLPVNADSWADLVRQDAGLSAVDLPGLGLSRGSGDREWGAWLTALTALTALTTLTTGGGLHLVGHSVGAATALQAASVHPERVEQLTLVAPFFLQPTAGLLARVAPLTRAYLRRVTAAGLSRRLTGSASAAERLAPAVADLHRAGVAARVARLLQRTTSAAWRRDLHRLLAAYPGPVHIIVGADDPLTDEGLALLESLPGVALSIISGAGHHPQLTHADELLALIRRPRGPAWCGDVRAPRSTDGQAPASAGSGLPSSRAASAASGSKREVKKRRVGGS</sequence>
<feature type="compositionally biased region" description="Basic residues" evidence="1">
    <location>
        <begin position="649"/>
        <end position="658"/>
    </location>
</feature>
<evidence type="ECO:0000259" key="3">
    <source>
        <dbReference type="Pfam" id="PF01370"/>
    </source>
</evidence>
<feature type="region of interest" description="Disordered" evidence="1">
    <location>
        <begin position="614"/>
        <end position="658"/>
    </location>
</feature>
<dbReference type="SUPFAM" id="SSF53474">
    <property type="entry name" value="alpha/beta-Hydrolases"/>
    <property type="match status" value="1"/>
</dbReference>
<feature type="compositionally biased region" description="Low complexity" evidence="1">
    <location>
        <begin position="626"/>
        <end position="645"/>
    </location>
</feature>